<name>A0A1L8DFH8_9DIPT</name>
<accession>A0A1L8DFH8</accession>
<feature type="region of interest" description="Disordered" evidence="1">
    <location>
        <begin position="1"/>
        <end position="168"/>
    </location>
</feature>
<dbReference type="SUPFAM" id="SSF140383">
    <property type="entry name" value="BSD domain-like"/>
    <property type="match status" value="1"/>
</dbReference>
<feature type="compositionally biased region" description="Polar residues" evidence="1">
    <location>
        <begin position="79"/>
        <end position="90"/>
    </location>
</feature>
<feature type="compositionally biased region" description="Polar residues" evidence="1">
    <location>
        <begin position="157"/>
        <end position="168"/>
    </location>
</feature>
<feature type="compositionally biased region" description="Low complexity" evidence="1">
    <location>
        <begin position="107"/>
        <end position="116"/>
    </location>
</feature>
<dbReference type="InterPro" id="IPR051494">
    <property type="entry name" value="BSD_domain-containing"/>
</dbReference>
<evidence type="ECO:0000259" key="2">
    <source>
        <dbReference type="PROSITE" id="PS50858"/>
    </source>
</evidence>
<dbReference type="SMART" id="SM00751">
    <property type="entry name" value="BSD"/>
    <property type="match status" value="1"/>
</dbReference>
<dbReference type="Pfam" id="PF03909">
    <property type="entry name" value="BSD"/>
    <property type="match status" value="1"/>
</dbReference>
<dbReference type="PANTHER" id="PTHR16019:SF6">
    <property type="entry name" value="SYNAPSE-ASSOCIATED PROTEIN 1"/>
    <property type="match status" value="1"/>
</dbReference>
<organism evidence="3">
    <name type="scientific">Nyssomyia neivai</name>
    <dbReference type="NCBI Taxonomy" id="330878"/>
    <lineage>
        <taxon>Eukaryota</taxon>
        <taxon>Metazoa</taxon>
        <taxon>Ecdysozoa</taxon>
        <taxon>Arthropoda</taxon>
        <taxon>Hexapoda</taxon>
        <taxon>Insecta</taxon>
        <taxon>Pterygota</taxon>
        <taxon>Neoptera</taxon>
        <taxon>Endopterygota</taxon>
        <taxon>Diptera</taxon>
        <taxon>Nematocera</taxon>
        <taxon>Psychodoidea</taxon>
        <taxon>Psychodidae</taxon>
        <taxon>Nyssomyia</taxon>
    </lineage>
</organism>
<protein>
    <submittedName>
        <fullName evidence="3">Putative domain in transcription factors and synapse-associated protein</fullName>
    </submittedName>
</protein>
<sequence length="337" mass="35435">MFSGLTNQVTSWVGGKKGEQEDGSLPAPPEGQTVPEVEAQPADSSVPVAEDAGQSPTKAGGGMFSNVKSQMTGWLGNASIPSMPTVSMPSIPTIPGFSKKNAESEEGAALDAAANDAPKDTEGGIAAEVTETAAADDEDKSRYISATEGADSKPGSGPTTPQDEQAGQIGQVTTKVTQGVKSFGSFLYSSVNKAGAKIKETVKDNSILGEFTKEQEAFMKENAAKGGTGQLPWNGIANGEKVKEEILGLSADRRNFVRAPPAGVDFQFDYDVSYTVAQAIMAEDTALEKMRFDLVPKIITEENFWRNYFYRVSLICQAAELGTLGTDAGIGQGSPEE</sequence>
<dbReference type="GO" id="GO:0005634">
    <property type="term" value="C:nucleus"/>
    <property type="evidence" value="ECO:0007669"/>
    <property type="project" value="TreeGrafter"/>
</dbReference>
<dbReference type="GO" id="GO:0045202">
    <property type="term" value="C:synapse"/>
    <property type="evidence" value="ECO:0007669"/>
    <property type="project" value="TreeGrafter"/>
</dbReference>
<reference evidence="3" key="1">
    <citation type="submission" date="2016-12" db="EMBL/GenBank/DDBJ databases">
        <title>An insight into the sialome and mialome of the sand fly, Nyssomyia neivai.</title>
        <authorList>
            <person name="Sebastian V."/>
            <person name="Goulart T.M."/>
            <person name="Oliveira W."/>
            <person name="Calvo E."/>
            <person name="Oliveira L.F."/>
            <person name="Pinto M.C."/>
            <person name="Rosselino A.M."/>
            <person name="Ribeiro J.M."/>
        </authorList>
    </citation>
    <scope>NUCLEOTIDE SEQUENCE</scope>
</reference>
<dbReference type="PROSITE" id="PS50858">
    <property type="entry name" value="BSD"/>
    <property type="match status" value="1"/>
</dbReference>
<evidence type="ECO:0000256" key="1">
    <source>
        <dbReference type="SAM" id="MobiDB-lite"/>
    </source>
</evidence>
<dbReference type="InterPro" id="IPR005607">
    <property type="entry name" value="BSD_dom"/>
</dbReference>
<feature type="compositionally biased region" description="Polar residues" evidence="1">
    <location>
        <begin position="1"/>
        <end position="11"/>
    </location>
</feature>
<dbReference type="GO" id="GO:0048172">
    <property type="term" value="P:regulation of short-term neuronal synaptic plasticity"/>
    <property type="evidence" value="ECO:0007669"/>
    <property type="project" value="TreeGrafter"/>
</dbReference>
<dbReference type="Gene3D" id="1.10.3970.10">
    <property type="entry name" value="BSD domain"/>
    <property type="match status" value="1"/>
</dbReference>
<dbReference type="GO" id="GO:0005794">
    <property type="term" value="C:Golgi apparatus"/>
    <property type="evidence" value="ECO:0007669"/>
    <property type="project" value="TreeGrafter"/>
</dbReference>
<dbReference type="AlphaFoldDB" id="A0A1L8DFH8"/>
<evidence type="ECO:0000313" key="3">
    <source>
        <dbReference type="EMBL" id="JAV05203.1"/>
    </source>
</evidence>
<proteinExistence type="predicted"/>
<dbReference type="PANTHER" id="PTHR16019">
    <property type="entry name" value="SYNAPSE-ASSOCIATED PROTEIN"/>
    <property type="match status" value="1"/>
</dbReference>
<dbReference type="GO" id="GO:0038203">
    <property type="term" value="P:TORC2 signaling"/>
    <property type="evidence" value="ECO:0007669"/>
    <property type="project" value="TreeGrafter"/>
</dbReference>
<feature type="domain" description="BSD" evidence="2">
    <location>
        <begin position="264"/>
        <end position="316"/>
    </location>
</feature>
<dbReference type="EMBL" id="GFDF01008881">
    <property type="protein sequence ID" value="JAV05203.1"/>
    <property type="molecule type" value="Transcribed_RNA"/>
</dbReference>
<dbReference type="InterPro" id="IPR035925">
    <property type="entry name" value="BSD_dom_sf"/>
</dbReference>